<dbReference type="AlphaFoldDB" id="R6TXD6"/>
<evidence type="ECO:0000313" key="2">
    <source>
        <dbReference type="Proteomes" id="UP000017938"/>
    </source>
</evidence>
<comment type="caution">
    <text evidence="1">The sequence shown here is derived from an EMBL/GenBank/DDBJ whole genome shotgun (WGS) entry which is preliminary data.</text>
</comment>
<gene>
    <name evidence="1" type="ORF">BN580_00199</name>
</gene>
<dbReference type="InterPro" id="IPR045722">
    <property type="entry name" value="DUF6076"/>
</dbReference>
<dbReference type="EMBL" id="CBFW010000403">
    <property type="protein sequence ID" value="CDC76860.1"/>
    <property type="molecule type" value="Genomic_DNA"/>
</dbReference>
<name>R6TXD6_9BACT</name>
<proteinExistence type="predicted"/>
<protein>
    <submittedName>
        <fullName evidence="1">Uncharacterized protein</fullName>
    </submittedName>
</protein>
<accession>R6TXD6</accession>
<dbReference type="STRING" id="1263015.BN580_00199"/>
<evidence type="ECO:0000313" key="1">
    <source>
        <dbReference type="EMBL" id="CDC76860.1"/>
    </source>
</evidence>
<organism evidence="1 2">
    <name type="scientific">Candidatus Colimorpha enterica</name>
    <dbReference type="NCBI Taxonomy" id="3083063"/>
    <lineage>
        <taxon>Bacteria</taxon>
        <taxon>Pseudomonadati</taxon>
        <taxon>Bacteroidota</taxon>
        <taxon>Bacteroidia</taxon>
        <taxon>Bacteroidales</taxon>
        <taxon>Candidatus Colimorpha</taxon>
    </lineage>
</organism>
<reference evidence="1" key="1">
    <citation type="submission" date="2012-11" db="EMBL/GenBank/DDBJ databases">
        <title>Dependencies among metagenomic species, viruses, plasmids and units of genetic variation.</title>
        <authorList>
            <person name="Nielsen H.B."/>
            <person name="Almeida M."/>
            <person name="Juncker A.S."/>
            <person name="Rasmussen S."/>
            <person name="Li J."/>
            <person name="Sunagawa S."/>
            <person name="Plichta D."/>
            <person name="Gautier L."/>
            <person name="Le Chatelier E."/>
            <person name="Peletier E."/>
            <person name="Bonde I."/>
            <person name="Nielsen T."/>
            <person name="Manichanh C."/>
            <person name="Arumugam M."/>
            <person name="Batto J."/>
            <person name="Santos M.B.Q.D."/>
            <person name="Blom N."/>
            <person name="Borruel N."/>
            <person name="Burgdorf K.S."/>
            <person name="Boumezbeur F."/>
            <person name="Casellas F."/>
            <person name="Dore J."/>
            <person name="Guarner F."/>
            <person name="Hansen T."/>
            <person name="Hildebrand F."/>
            <person name="Kaas R.S."/>
            <person name="Kennedy S."/>
            <person name="Kristiansen K."/>
            <person name="Kultima J.R."/>
            <person name="Leonard P."/>
            <person name="Levenez F."/>
            <person name="Lund O."/>
            <person name="Moumen B."/>
            <person name="Le Paslier D."/>
            <person name="Pons N."/>
            <person name="Pedersen O."/>
            <person name="Prifti E."/>
            <person name="Qin J."/>
            <person name="Raes J."/>
            <person name="Tap J."/>
            <person name="Tims S."/>
            <person name="Ussery D.W."/>
            <person name="Yamada T."/>
            <person name="MetaHit consortium"/>
            <person name="Renault P."/>
            <person name="Sicheritz-Ponten T."/>
            <person name="Bork P."/>
            <person name="Wang J."/>
            <person name="Brunak S."/>
            <person name="Ehrlich S.D."/>
        </authorList>
    </citation>
    <scope>NUCLEOTIDE SEQUENCE [LARGE SCALE GENOMIC DNA]</scope>
</reference>
<sequence>MDKISFFSADYRDGRVHIGGKSYPAGTFAAHLLTQYYIDDTAARIIVFTSDNWLLERSLERGYLYVPSFLRAGADILNIFNALPWLKPFDMLDVDAERNRIAGLFAEENGNKIVEYFQRRSKVMAMDMGQAMYNILPKEFDEDFFKETAALLNDVKKTLAFYDGLRDDLMKAFKQLKTFAGRVDEAERFDEEHLLPIALEIFGSVPFPVTTEYVPIRKSTRSKTETLARRLYFDSYYSFVITDFFEGLHHGHYPRQCGICKKYFLMTSAARQKYCTGYAPFKLKGKAITCRKYAARINRKEYADANPIIRLYKNRCSALRMERKRGKHDDILTNAALAVAKERMQRAKADPDYANGQYEADMTREELYAEADRRLNGK</sequence>
<dbReference type="Pfam" id="PF19553">
    <property type="entry name" value="DUF6076"/>
    <property type="match status" value="1"/>
</dbReference>
<dbReference type="Proteomes" id="UP000017938">
    <property type="component" value="Unassembled WGS sequence"/>
</dbReference>